<protein>
    <submittedName>
        <fullName evidence="2">RNA ligase</fullName>
    </submittedName>
</protein>
<dbReference type="Pfam" id="PF09511">
    <property type="entry name" value="RNA_lig_T4_1"/>
    <property type="match status" value="1"/>
</dbReference>
<dbReference type="EMBL" id="RBIE01000003">
    <property type="protein sequence ID" value="RKQ60565.1"/>
    <property type="molecule type" value="Genomic_DNA"/>
</dbReference>
<organism evidence="2 3">
    <name type="scientific">Thermovibrio guaymasensis</name>
    <dbReference type="NCBI Taxonomy" id="240167"/>
    <lineage>
        <taxon>Bacteria</taxon>
        <taxon>Pseudomonadati</taxon>
        <taxon>Aquificota</taxon>
        <taxon>Aquificia</taxon>
        <taxon>Desulfurobacteriales</taxon>
        <taxon>Desulfurobacteriaceae</taxon>
        <taxon>Thermovibrio</taxon>
    </lineage>
</organism>
<keyword evidence="2" id="KW-0436">Ligase</keyword>
<feature type="domain" description="T4 RNA ligase 1-like N-terminal" evidence="1">
    <location>
        <begin position="47"/>
        <end position="241"/>
    </location>
</feature>
<evidence type="ECO:0000259" key="1">
    <source>
        <dbReference type="Pfam" id="PF09511"/>
    </source>
</evidence>
<proteinExistence type="predicted"/>
<reference evidence="2 3" key="1">
    <citation type="submission" date="2018-10" db="EMBL/GenBank/DDBJ databases">
        <title>Genomic Encyclopedia of Type Strains, Phase IV (KMG-IV): sequencing the most valuable type-strain genomes for metagenomic binning, comparative biology and taxonomic classification.</title>
        <authorList>
            <person name="Goeker M."/>
        </authorList>
    </citation>
    <scope>NUCLEOTIDE SEQUENCE [LARGE SCALE GENOMIC DNA]</scope>
    <source>
        <strain evidence="2 3">DSM 15521</strain>
    </source>
</reference>
<comment type="caution">
    <text evidence="2">The sequence shown here is derived from an EMBL/GenBank/DDBJ whole genome shotgun (WGS) entry which is preliminary data.</text>
</comment>
<evidence type="ECO:0000313" key="3">
    <source>
        <dbReference type="Proteomes" id="UP000280881"/>
    </source>
</evidence>
<dbReference type="GO" id="GO:0016874">
    <property type="term" value="F:ligase activity"/>
    <property type="evidence" value="ECO:0007669"/>
    <property type="project" value="UniProtKB-KW"/>
</dbReference>
<dbReference type="OrthoDB" id="1310645at2"/>
<keyword evidence="3" id="KW-1185">Reference proteome</keyword>
<dbReference type="Proteomes" id="UP000280881">
    <property type="component" value="Unassembled WGS sequence"/>
</dbReference>
<dbReference type="AlphaFoldDB" id="A0A420W5X4"/>
<accession>A0A420W5X4</accession>
<gene>
    <name evidence="2" type="ORF">C7457_1387</name>
</gene>
<name>A0A420W5X4_9BACT</name>
<dbReference type="InterPro" id="IPR019039">
    <property type="entry name" value="T4-Rnl1-like_N"/>
</dbReference>
<dbReference type="RefSeq" id="WP_121171421.1">
    <property type="nucleotide sequence ID" value="NZ_RBIE01000003.1"/>
</dbReference>
<sequence length="372" mass="44224">MKIKLPEVLKEVEGNKFFKVIEKDGLIKVSYRFNSPKVFDSPIKRELRGITFSKGTGEVVSRPFHKFFNLDESEESRRENLEGKEFIFREKLDGTMLHPVILNGELKLLTQKDFENPQTKKGEELLKKKTNLYEFTKRMVEKGFTPIFELVSPEFQLVIPYDREELFLTEVRNNRTGEYLLERTEEELKEAGFELPEKITGKFEDVEKELKNREMVEGFVLKDFSAKEPFPLFVKLKSPWYYDRHYAFTYLHNIPPHKLFNLYLMGKHDDVFSKVLNRKLRERREEELRKMVELLLNLSDLVSKYRELPTGKAVKKIISQVKKQFSDKFKKLELEENYISEALRIAKKRGKFENFLGNKLYILLKEGKIILR</sequence>
<evidence type="ECO:0000313" key="2">
    <source>
        <dbReference type="EMBL" id="RKQ60565.1"/>
    </source>
</evidence>
<dbReference type="SUPFAM" id="SSF56091">
    <property type="entry name" value="DNA ligase/mRNA capping enzyme, catalytic domain"/>
    <property type="match status" value="1"/>
</dbReference>